<evidence type="ECO:0000256" key="2">
    <source>
        <dbReference type="SAM" id="Phobius"/>
    </source>
</evidence>
<keyword evidence="2" id="KW-1133">Transmembrane helix</keyword>
<evidence type="ECO:0000313" key="4">
    <source>
        <dbReference type="Proteomes" id="UP000677152"/>
    </source>
</evidence>
<evidence type="ECO:0000313" key="3">
    <source>
        <dbReference type="EMBL" id="QUF03226.1"/>
    </source>
</evidence>
<gene>
    <name evidence="3" type="ORF">KCV87_27990</name>
</gene>
<accession>A0AA45R2X2</accession>
<feature type="region of interest" description="Disordered" evidence="1">
    <location>
        <begin position="1"/>
        <end position="73"/>
    </location>
</feature>
<feature type="compositionally biased region" description="Low complexity" evidence="1">
    <location>
        <begin position="1"/>
        <end position="35"/>
    </location>
</feature>
<dbReference type="Proteomes" id="UP000677152">
    <property type="component" value="Chromosome"/>
</dbReference>
<evidence type="ECO:0000256" key="1">
    <source>
        <dbReference type="SAM" id="MobiDB-lite"/>
    </source>
</evidence>
<organism evidence="3 4">
    <name type="scientific">Actinosynnema pretiosum subsp. pretiosum</name>
    <dbReference type="NCBI Taxonomy" id="103721"/>
    <lineage>
        <taxon>Bacteria</taxon>
        <taxon>Bacillati</taxon>
        <taxon>Actinomycetota</taxon>
        <taxon>Actinomycetes</taxon>
        <taxon>Pseudonocardiales</taxon>
        <taxon>Pseudonocardiaceae</taxon>
        <taxon>Actinosynnema</taxon>
    </lineage>
</organism>
<sequence length="128" mass="12757">MGRNPAPQAPHGHAGAPQAVPNNADDSSAAHQQASPDKTDPDATNASEDDRFQGDAASVPGMLIDTSSPSTTTAELAANQAGSPLAAPVSGQTGAFRGNHGWPVLVAILMLIAGLAVLGIAGRARRGC</sequence>
<reference evidence="3" key="1">
    <citation type="submission" date="2021-04" db="EMBL/GenBank/DDBJ databases">
        <title>Genomic sequence of Actinosynnema pretiosum subsp. pretiosum ATCC 31280 (C-14919).</title>
        <authorList>
            <person name="Bai L."/>
            <person name="Wang X."/>
            <person name="Xiao Y."/>
        </authorList>
    </citation>
    <scope>NUCLEOTIDE SEQUENCE</scope>
    <source>
        <strain evidence="3">ATCC 31280</strain>
    </source>
</reference>
<name>A0AA45R2X2_9PSEU</name>
<keyword evidence="2" id="KW-0472">Membrane</keyword>
<dbReference type="AlphaFoldDB" id="A0AA45R2X2"/>
<dbReference type="EMBL" id="CP073249">
    <property type="protein sequence ID" value="QUF03226.1"/>
    <property type="molecule type" value="Genomic_DNA"/>
</dbReference>
<protein>
    <submittedName>
        <fullName evidence="3">Uncharacterized protein</fullName>
    </submittedName>
</protein>
<proteinExistence type="predicted"/>
<keyword evidence="2" id="KW-0812">Transmembrane</keyword>
<feature type="transmembrane region" description="Helical" evidence="2">
    <location>
        <begin position="102"/>
        <end position="122"/>
    </location>
</feature>